<sequence length="41" mass="5154">MISEIDFGSDRNRLRIRIDRSLKKKYNWRTFNTMKVLEKFF</sequence>
<comment type="caution">
    <text evidence="1">The sequence shown here is derived from an EMBL/GenBank/DDBJ whole genome shotgun (WGS) entry which is preliminary data.</text>
</comment>
<gene>
    <name evidence="1" type="ORF">LEP1GSC186_3556</name>
</gene>
<name>M6UEJ9_9LEPT</name>
<dbReference type="Proteomes" id="UP000012153">
    <property type="component" value="Unassembled WGS sequence"/>
</dbReference>
<evidence type="ECO:0000313" key="1">
    <source>
        <dbReference type="EMBL" id="EMO41261.1"/>
    </source>
</evidence>
<reference evidence="1 2" key="1">
    <citation type="submission" date="2013-01" db="EMBL/GenBank/DDBJ databases">
        <authorList>
            <person name="Harkins D.M."/>
            <person name="Durkin A.S."/>
            <person name="Brinkac L.M."/>
            <person name="Haft D.H."/>
            <person name="Selengut J.D."/>
            <person name="Sanka R."/>
            <person name="DePew J."/>
            <person name="Purushe J."/>
            <person name="Matthias M.A."/>
            <person name="Vinetz J.M."/>
            <person name="Sutton G.G."/>
            <person name="Nierman W.C."/>
            <person name="Fouts D.E."/>
        </authorList>
    </citation>
    <scope>NUCLEOTIDE SEQUENCE [LARGE SCALE GENOMIC DNA]</scope>
    <source>
        <strain evidence="1 2">ZUN142</strain>
    </source>
</reference>
<organism evidence="1 2">
    <name type="scientific">Leptospira noguchii serovar Autumnalis str. ZUN142</name>
    <dbReference type="NCBI Taxonomy" id="1085540"/>
    <lineage>
        <taxon>Bacteria</taxon>
        <taxon>Pseudomonadati</taxon>
        <taxon>Spirochaetota</taxon>
        <taxon>Spirochaetia</taxon>
        <taxon>Leptospirales</taxon>
        <taxon>Leptospiraceae</taxon>
        <taxon>Leptospira</taxon>
    </lineage>
</organism>
<proteinExistence type="predicted"/>
<accession>M6UEJ9</accession>
<evidence type="ECO:0000313" key="2">
    <source>
        <dbReference type="Proteomes" id="UP000012153"/>
    </source>
</evidence>
<dbReference type="EMBL" id="AHOP02000022">
    <property type="protein sequence ID" value="EMO41261.1"/>
    <property type="molecule type" value="Genomic_DNA"/>
</dbReference>
<dbReference type="AlphaFoldDB" id="M6UEJ9"/>
<protein>
    <submittedName>
        <fullName evidence="1">Uncharacterized protein</fullName>
    </submittedName>
</protein>